<evidence type="ECO:0000256" key="3">
    <source>
        <dbReference type="SAM" id="MobiDB-lite"/>
    </source>
</evidence>
<comment type="caution">
    <text evidence="4">The sequence shown here is derived from an EMBL/GenBank/DDBJ whole genome shotgun (WGS) entry which is preliminary data.</text>
</comment>
<evidence type="ECO:0000256" key="1">
    <source>
        <dbReference type="ARBA" id="ARBA00023054"/>
    </source>
</evidence>
<feature type="compositionally biased region" description="Basic and acidic residues" evidence="3">
    <location>
        <begin position="198"/>
        <end position="211"/>
    </location>
</feature>
<evidence type="ECO:0000256" key="2">
    <source>
        <dbReference type="SAM" id="Coils"/>
    </source>
</evidence>
<dbReference type="Gene3D" id="1.10.287.1490">
    <property type="match status" value="1"/>
</dbReference>
<feature type="compositionally biased region" description="Basic and acidic residues" evidence="3">
    <location>
        <begin position="87"/>
        <end position="104"/>
    </location>
</feature>
<dbReference type="PANTHER" id="PTHR18870:SF9">
    <property type="entry name" value="PROTEIN TAG-278-RELATED"/>
    <property type="match status" value="1"/>
</dbReference>
<dbReference type="EMBL" id="LJIG01022464">
    <property type="protein sequence ID" value="KRT80439.1"/>
    <property type="molecule type" value="Genomic_DNA"/>
</dbReference>
<feature type="coiled-coil region" evidence="2">
    <location>
        <begin position="229"/>
        <end position="404"/>
    </location>
</feature>
<gene>
    <name evidence="4" type="ORF">AMK59_6990</name>
</gene>
<dbReference type="OrthoDB" id="75801at2759"/>
<keyword evidence="1 2" id="KW-0175">Coiled coil</keyword>
<sequence length="745" mass="87194">MFSFFKKSKKEGDASSGRESKDKKSKERELKSDHYTAIPAARVTKDMCKNKPGQKYENAPAGGTCNTTENRPKDIAFPPTSDNLVIDNERKTNEFIHRKLEQSEQRSQPSSQPEVITAITSEPMLSFFAKRSPDSGQPQNVKPCGHGTVAISPRIPPQTIETPPESPKLDFRRRKSKDVNAESNSDAPTDAPPNPIKTENRLQELDTKKNGDNALQDQFFDANFDEDDVKNLINQEAKFQKQLNELNQQLAQRDADASKLRFQMEELQRDVFTKSAGIDRLQSELQAAHKESELLRQKLKYFEDEMSRVKDRNSELADEINSKSENYLSLENETKAKIEELDSTIKELKKKIEQLEQQIEELRAEKEKLEKEHEGILNEKEEQKKLIEQALEEALKQKADVDKKWEEEFEKLRTVNMIKEQQTLDDFEWKLREVEKSCKMKLQEKQKDLEERLTEACKDAELKLKLAEEMMEEVKHLKSYEVEVKQLRGLTQEQENSIKHMTEQQAQMLLAEKSLKDEAKRLRKLVDTEKENLQHMQRLHNQEIVIKERALHNQLEEKKTEIAVYWEERLLHECGRLKSELEQLHNEEKQYAMGIVRRQKDDEFSEHKKKWEEKLQESLKEISGLKQTLRKKDEEHHVEIVAQQGKTDRDIMELRRLMDKIDMTHHDNFEKLVTNHEEEIDRINEEHEKKIKDVESACHNQVSSLRTTLELVKEQMARDSQQKIQTLIDQHRAELGNLNVLVGNP</sequence>
<feature type="coiled-coil region" evidence="2">
    <location>
        <begin position="666"/>
        <end position="697"/>
    </location>
</feature>
<evidence type="ECO:0000313" key="4">
    <source>
        <dbReference type="EMBL" id="KRT80439.1"/>
    </source>
</evidence>
<protein>
    <submittedName>
        <fullName evidence="4">Uncharacterized protein</fullName>
    </submittedName>
</protein>
<accession>A0A0T6B0K8</accession>
<evidence type="ECO:0000313" key="5">
    <source>
        <dbReference type="Proteomes" id="UP000051574"/>
    </source>
</evidence>
<feature type="coiled-coil region" evidence="2">
    <location>
        <begin position="567"/>
        <end position="635"/>
    </location>
</feature>
<name>A0A0T6B0K8_9SCAR</name>
<feature type="compositionally biased region" description="Low complexity" evidence="3">
    <location>
        <begin position="105"/>
        <end position="114"/>
    </location>
</feature>
<dbReference type="PANTHER" id="PTHR18870">
    <property type="entry name" value="PROTEIN TAG-278-RELATED"/>
    <property type="match status" value="1"/>
</dbReference>
<proteinExistence type="predicted"/>
<organism evidence="4 5">
    <name type="scientific">Oryctes borbonicus</name>
    <dbReference type="NCBI Taxonomy" id="1629725"/>
    <lineage>
        <taxon>Eukaryota</taxon>
        <taxon>Metazoa</taxon>
        <taxon>Ecdysozoa</taxon>
        <taxon>Arthropoda</taxon>
        <taxon>Hexapoda</taxon>
        <taxon>Insecta</taxon>
        <taxon>Pterygota</taxon>
        <taxon>Neoptera</taxon>
        <taxon>Endopterygota</taxon>
        <taxon>Coleoptera</taxon>
        <taxon>Polyphaga</taxon>
        <taxon>Scarabaeiformia</taxon>
        <taxon>Scarabaeidae</taxon>
        <taxon>Dynastinae</taxon>
        <taxon>Oryctes</taxon>
    </lineage>
</organism>
<feature type="compositionally biased region" description="Basic and acidic residues" evidence="3">
    <location>
        <begin position="10"/>
        <end position="34"/>
    </location>
</feature>
<dbReference type="Proteomes" id="UP000051574">
    <property type="component" value="Unassembled WGS sequence"/>
</dbReference>
<keyword evidence="5" id="KW-1185">Reference proteome</keyword>
<feature type="region of interest" description="Disordered" evidence="3">
    <location>
        <begin position="1"/>
        <end position="214"/>
    </location>
</feature>
<dbReference type="AlphaFoldDB" id="A0A0T6B0K8"/>
<feature type="coiled-coil region" evidence="2">
    <location>
        <begin position="439"/>
        <end position="539"/>
    </location>
</feature>
<reference evidence="4 5" key="1">
    <citation type="submission" date="2015-09" db="EMBL/GenBank/DDBJ databases">
        <title>Draft genome of the scarab beetle Oryctes borbonicus.</title>
        <authorList>
            <person name="Meyer J.M."/>
            <person name="Markov G.V."/>
            <person name="Baskaran P."/>
            <person name="Herrmann M."/>
            <person name="Sommer R.J."/>
            <person name="Roedelsperger C."/>
        </authorList>
    </citation>
    <scope>NUCLEOTIDE SEQUENCE [LARGE SCALE GENOMIC DNA]</scope>
    <source>
        <strain evidence="4">OB123</strain>
        <tissue evidence="4">Whole animal</tissue>
    </source>
</reference>